<dbReference type="GO" id="GO:0005985">
    <property type="term" value="P:sucrose metabolic process"/>
    <property type="evidence" value="ECO:0007669"/>
    <property type="project" value="UniProtKB-UniPathway"/>
</dbReference>
<dbReference type="GO" id="GO:0004564">
    <property type="term" value="F:beta-fructofuranosidase activity"/>
    <property type="evidence" value="ECO:0007669"/>
    <property type="project" value="UniProtKB-EC"/>
</dbReference>
<feature type="domain" description="Glycosyl hydrolase family 32 C-terminal" evidence="11">
    <location>
        <begin position="364"/>
        <end position="477"/>
    </location>
</feature>
<evidence type="ECO:0000256" key="3">
    <source>
        <dbReference type="ARBA" id="ARBA00012758"/>
    </source>
</evidence>
<dbReference type="SMART" id="SM00640">
    <property type="entry name" value="Glyco_32"/>
    <property type="match status" value="1"/>
</dbReference>
<dbReference type="Gene3D" id="2.115.10.20">
    <property type="entry name" value="Glycosyl hydrolase domain, family 43"/>
    <property type="match status" value="1"/>
</dbReference>
<comment type="pathway">
    <text evidence="1 9">Glycan biosynthesis; sucrose metabolism.</text>
</comment>
<dbReference type="OrthoDB" id="9759709at2"/>
<dbReference type="RefSeq" id="WP_097040306.1">
    <property type="nucleotide sequence ID" value="NZ_OBQF01000002.1"/>
</dbReference>
<organism evidence="12 13">
    <name type="scientific">Salinicoccus kekensis</name>
    <dbReference type="NCBI Taxonomy" id="714307"/>
    <lineage>
        <taxon>Bacteria</taxon>
        <taxon>Bacillati</taxon>
        <taxon>Bacillota</taxon>
        <taxon>Bacilli</taxon>
        <taxon>Bacillales</taxon>
        <taxon>Staphylococcaceae</taxon>
        <taxon>Salinicoccus</taxon>
    </lineage>
</organism>
<comment type="subcellular location">
    <subcellularLocation>
        <location evidence="9">Cytoplasm</location>
    </subcellularLocation>
</comment>
<sequence length="499" mass="57490">MDRHEDIQLKALETLSRDDLNSYIEHVKSSPWRQKYHIGSVFGALNAPAAIFYDAAGDMYHLFYTWLPLLDEDEQYWYHVTSKNLADFKNAGVKLKPDTLFDSGGLSAGSAVHINKENHLFYVGRSDVRSRCTYKVLAAAMDLDHKLKKHTVPLIEGFEAYYRQMKDPAMVVSGGRYYMLIGAETRDGRGRIAVFGADESSTFNHMGDLDTGFDEFGWLWEYPGHFTADGRDVLVFSPQGVDRYGDFFRNNYQSGYMIGSIDFEDAVMTHGDFREFDAGFDFYAPRIFTDKTGRRVMIGTLGMPTTTYPDEKFHVRHTLSIPRILEAEGDQLRQTPHPDLHELRVNEMTALGYFKHYNKRMRDFYGDAYELIIDFNEYDASEIYLHLRVGKRDETRLIYEADEQRFTLDTSFSGEQPEGVEDFDRSVRLEEPLYKLQIFMDISSVEIFINDGAAVMSARIFPEKDAVGVELATQSGQCYVNLTRYDLKPLPHEEIIYQN</sequence>
<keyword evidence="13" id="KW-1185">Reference proteome</keyword>
<dbReference type="UniPathway" id="UPA00238"/>
<feature type="domain" description="Glycosyl hydrolase family 32 N-terminal" evidence="10">
    <location>
        <begin position="37"/>
        <end position="336"/>
    </location>
</feature>
<name>A0A285UHX1_9STAP</name>
<evidence type="ECO:0000313" key="13">
    <source>
        <dbReference type="Proteomes" id="UP000219412"/>
    </source>
</evidence>
<accession>A0A285UHX1</accession>
<dbReference type="Gene3D" id="2.60.120.560">
    <property type="entry name" value="Exo-inulinase, domain 1"/>
    <property type="match status" value="1"/>
</dbReference>
<dbReference type="InterPro" id="IPR023296">
    <property type="entry name" value="Glyco_hydro_beta-prop_sf"/>
</dbReference>
<dbReference type="SUPFAM" id="SSF75005">
    <property type="entry name" value="Arabinanase/levansucrase/invertase"/>
    <property type="match status" value="1"/>
</dbReference>
<dbReference type="CDD" id="cd18623">
    <property type="entry name" value="GH32_ScrB-like"/>
    <property type="match status" value="1"/>
</dbReference>
<dbReference type="InterPro" id="IPR001362">
    <property type="entry name" value="Glyco_hydro_32"/>
</dbReference>
<dbReference type="PANTHER" id="PTHR43101:SF1">
    <property type="entry name" value="BETA-FRUCTOSIDASE"/>
    <property type="match status" value="1"/>
</dbReference>
<dbReference type="InterPro" id="IPR013148">
    <property type="entry name" value="Glyco_hydro_32_N"/>
</dbReference>
<dbReference type="PANTHER" id="PTHR43101">
    <property type="entry name" value="BETA-FRUCTOSIDASE"/>
    <property type="match status" value="1"/>
</dbReference>
<dbReference type="InterPro" id="IPR006232">
    <property type="entry name" value="Suc6P_hydrolase"/>
</dbReference>
<dbReference type="Pfam" id="PF08244">
    <property type="entry name" value="Glyco_hydro_32C"/>
    <property type="match status" value="1"/>
</dbReference>
<dbReference type="InterPro" id="IPR013320">
    <property type="entry name" value="ConA-like_dom_sf"/>
</dbReference>
<dbReference type="AlphaFoldDB" id="A0A285UHX1"/>
<keyword evidence="9" id="KW-0963">Cytoplasm</keyword>
<evidence type="ECO:0000256" key="8">
    <source>
        <dbReference type="RuleBase" id="RU362110"/>
    </source>
</evidence>
<evidence type="ECO:0000256" key="9">
    <source>
        <dbReference type="RuleBase" id="RU365015"/>
    </source>
</evidence>
<evidence type="ECO:0000256" key="6">
    <source>
        <dbReference type="ARBA" id="ARBA00023295"/>
    </source>
</evidence>
<dbReference type="InterPro" id="IPR051214">
    <property type="entry name" value="GH32_Enzymes"/>
</dbReference>
<protein>
    <recommendedName>
        <fullName evidence="4 8">Sucrose-6-phosphate hydrolase</fullName>
        <ecNumber evidence="3 8">3.2.1.26</ecNumber>
    </recommendedName>
    <alternativeName>
        <fullName evidence="7 9">Invertase</fullName>
    </alternativeName>
</protein>
<reference evidence="13" key="1">
    <citation type="submission" date="2017-08" db="EMBL/GenBank/DDBJ databases">
        <authorList>
            <person name="Varghese N."/>
            <person name="Submissions S."/>
        </authorList>
    </citation>
    <scope>NUCLEOTIDE SEQUENCE [LARGE SCALE GENOMIC DNA]</scope>
    <source>
        <strain evidence="13">DSM 23173</strain>
    </source>
</reference>
<keyword evidence="6 8" id="KW-0326">Glycosidase</keyword>
<dbReference type="EC" id="3.2.1.26" evidence="3 8"/>
<gene>
    <name evidence="12" type="ORF">SAMN05878391_1311</name>
</gene>
<comment type="catalytic activity">
    <reaction evidence="8">
        <text>Hydrolysis of terminal non-reducing beta-D-fructofuranoside residues in beta-D-fructofuranosides.</text>
        <dbReference type="EC" id="3.2.1.26"/>
    </reaction>
</comment>
<dbReference type="SUPFAM" id="SSF49899">
    <property type="entry name" value="Concanavalin A-like lectins/glucanases"/>
    <property type="match status" value="1"/>
</dbReference>
<dbReference type="Pfam" id="PF00251">
    <property type="entry name" value="Glyco_hydro_32N"/>
    <property type="match status" value="1"/>
</dbReference>
<evidence type="ECO:0000259" key="10">
    <source>
        <dbReference type="Pfam" id="PF00251"/>
    </source>
</evidence>
<evidence type="ECO:0000259" key="11">
    <source>
        <dbReference type="Pfam" id="PF08244"/>
    </source>
</evidence>
<dbReference type="Proteomes" id="UP000219412">
    <property type="component" value="Unassembled WGS sequence"/>
</dbReference>
<evidence type="ECO:0000256" key="1">
    <source>
        <dbReference type="ARBA" id="ARBA00004914"/>
    </source>
</evidence>
<evidence type="ECO:0000256" key="4">
    <source>
        <dbReference type="ARBA" id="ARBA00019623"/>
    </source>
</evidence>
<evidence type="ECO:0000256" key="5">
    <source>
        <dbReference type="ARBA" id="ARBA00022801"/>
    </source>
</evidence>
<evidence type="ECO:0000256" key="2">
    <source>
        <dbReference type="ARBA" id="ARBA00009902"/>
    </source>
</evidence>
<dbReference type="GO" id="GO:0005737">
    <property type="term" value="C:cytoplasm"/>
    <property type="evidence" value="ECO:0007669"/>
    <property type="project" value="UniProtKB-SubCell"/>
</dbReference>
<keyword evidence="9" id="KW-0119">Carbohydrate metabolism</keyword>
<comment type="function">
    <text evidence="9">Enables the bacterium to metabolize sucrose as a sole carbon source.</text>
</comment>
<dbReference type="NCBIfam" id="TIGR01322">
    <property type="entry name" value="scrB_fam"/>
    <property type="match status" value="1"/>
</dbReference>
<comment type="similarity">
    <text evidence="2 8">Belongs to the glycosyl hydrolase 32 family.</text>
</comment>
<dbReference type="EMBL" id="OBQF01000002">
    <property type="protein sequence ID" value="SOC41287.1"/>
    <property type="molecule type" value="Genomic_DNA"/>
</dbReference>
<keyword evidence="5 8" id="KW-0378">Hydrolase</keyword>
<dbReference type="InterPro" id="IPR013189">
    <property type="entry name" value="Glyco_hydro_32_C"/>
</dbReference>
<evidence type="ECO:0000313" key="12">
    <source>
        <dbReference type="EMBL" id="SOC41287.1"/>
    </source>
</evidence>
<evidence type="ECO:0000256" key="7">
    <source>
        <dbReference type="ARBA" id="ARBA00033367"/>
    </source>
</evidence>
<proteinExistence type="inferred from homology"/>